<evidence type="ECO:0008006" key="4">
    <source>
        <dbReference type="Google" id="ProtNLM"/>
    </source>
</evidence>
<dbReference type="EMBL" id="LSRP01000076">
    <property type="protein sequence ID" value="OJF98346.1"/>
    <property type="molecule type" value="Genomic_DNA"/>
</dbReference>
<proteinExistence type="predicted"/>
<feature type="chain" id="PRO_5024991173" description="GGDEF domain-containing protein" evidence="1">
    <location>
        <begin position="23"/>
        <end position="114"/>
    </location>
</feature>
<dbReference type="RefSeq" id="WP_071832583.1">
    <property type="nucleotide sequence ID" value="NZ_LSRP01000076.1"/>
</dbReference>
<reference evidence="2 3" key="1">
    <citation type="submission" date="2016-02" db="EMBL/GenBank/DDBJ databases">
        <title>Genome sequencing of a beta-galactosidase producing bacteria Rhizobium sp. 59.</title>
        <authorList>
            <person name="Wang D."/>
            <person name="Kot W."/>
            <person name="Qin Y."/>
            <person name="Hansen L."/>
            <person name="Naqvi K."/>
            <person name="Rensing C."/>
        </authorList>
    </citation>
    <scope>NUCLEOTIDE SEQUENCE [LARGE SCALE GENOMIC DNA]</scope>
    <source>
        <strain evidence="2 3">59</strain>
    </source>
</reference>
<keyword evidence="3" id="KW-1185">Reference proteome</keyword>
<name>A0A657LU10_9HYPH</name>
<protein>
    <recommendedName>
        <fullName evidence="4">GGDEF domain-containing protein</fullName>
    </recommendedName>
</protein>
<dbReference type="OrthoDB" id="8410255at2"/>
<organism evidence="2 3">
    <name type="scientific">Pararhizobium antarcticum</name>
    <dbReference type="NCBI Taxonomy" id="1798805"/>
    <lineage>
        <taxon>Bacteria</taxon>
        <taxon>Pseudomonadati</taxon>
        <taxon>Pseudomonadota</taxon>
        <taxon>Alphaproteobacteria</taxon>
        <taxon>Hyphomicrobiales</taxon>
        <taxon>Rhizobiaceae</taxon>
        <taxon>Rhizobium/Agrobacterium group</taxon>
        <taxon>Pararhizobium</taxon>
    </lineage>
</organism>
<evidence type="ECO:0000313" key="2">
    <source>
        <dbReference type="EMBL" id="OJF98346.1"/>
    </source>
</evidence>
<sequence>MKLFAYASLLVLLISHVDSVDAKSARDDLMEKIADVVAFARVCPALEMDTVSITTISIGQSIGKSNRDYDVIDAMANAREGAMRRGGDFWNACETGRRQYGPGGVALPGMLRER</sequence>
<feature type="signal peptide" evidence="1">
    <location>
        <begin position="1"/>
        <end position="22"/>
    </location>
</feature>
<gene>
    <name evidence="2" type="ORF">AX760_14665</name>
</gene>
<keyword evidence="1" id="KW-0732">Signal</keyword>
<accession>A0A657LU10</accession>
<evidence type="ECO:0000313" key="3">
    <source>
        <dbReference type="Proteomes" id="UP000182661"/>
    </source>
</evidence>
<evidence type="ECO:0000256" key="1">
    <source>
        <dbReference type="SAM" id="SignalP"/>
    </source>
</evidence>
<dbReference type="AlphaFoldDB" id="A0A657LU10"/>
<comment type="caution">
    <text evidence="2">The sequence shown here is derived from an EMBL/GenBank/DDBJ whole genome shotgun (WGS) entry which is preliminary data.</text>
</comment>
<dbReference type="Proteomes" id="UP000182661">
    <property type="component" value="Unassembled WGS sequence"/>
</dbReference>